<feature type="transmembrane region" description="Helical" evidence="7">
    <location>
        <begin position="295"/>
        <end position="314"/>
    </location>
</feature>
<dbReference type="AlphaFoldDB" id="A0A1B8H5E1"/>
<dbReference type="OrthoDB" id="109606at2"/>
<dbReference type="RefSeq" id="WP_067405430.1">
    <property type="nucleotide sequence ID" value="NZ_LZEY01000056.1"/>
</dbReference>
<evidence type="ECO:0000256" key="2">
    <source>
        <dbReference type="ARBA" id="ARBA00022448"/>
    </source>
</evidence>
<dbReference type="GO" id="GO:0016020">
    <property type="term" value="C:membrane"/>
    <property type="evidence" value="ECO:0007669"/>
    <property type="project" value="UniProtKB-SubCell"/>
</dbReference>
<evidence type="ECO:0000313" key="9">
    <source>
        <dbReference type="Proteomes" id="UP000092377"/>
    </source>
</evidence>
<evidence type="ECO:0000313" key="8">
    <source>
        <dbReference type="EMBL" id="OBU04286.1"/>
    </source>
</evidence>
<dbReference type="Pfam" id="PF03547">
    <property type="entry name" value="Mem_trans"/>
    <property type="match status" value="1"/>
</dbReference>
<keyword evidence="2" id="KW-0813">Transport</keyword>
<dbReference type="Proteomes" id="UP000092377">
    <property type="component" value="Unassembled WGS sequence"/>
</dbReference>
<feature type="transmembrane region" description="Helical" evidence="7">
    <location>
        <begin position="6"/>
        <end position="24"/>
    </location>
</feature>
<feature type="transmembrane region" description="Helical" evidence="7">
    <location>
        <begin position="238"/>
        <end position="257"/>
    </location>
</feature>
<dbReference type="PANTHER" id="PTHR36838">
    <property type="entry name" value="AUXIN EFFLUX CARRIER FAMILY PROTEIN"/>
    <property type="match status" value="1"/>
</dbReference>
<protein>
    <submittedName>
        <fullName evidence="8">Permease</fullName>
    </submittedName>
</protein>
<evidence type="ECO:0000256" key="4">
    <source>
        <dbReference type="ARBA" id="ARBA00022692"/>
    </source>
</evidence>
<gene>
    <name evidence="8" type="ORF">AYY18_10140</name>
</gene>
<feature type="transmembrane region" description="Helical" evidence="7">
    <location>
        <begin position="263"/>
        <end position="283"/>
    </location>
</feature>
<evidence type="ECO:0000256" key="3">
    <source>
        <dbReference type="ARBA" id="ARBA00022475"/>
    </source>
</evidence>
<dbReference type="EMBL" id="LZEY01000056">
    <property type="protein sequence ID" value="OBU04286.1"/>
    <property type="molecule type" value="Genomic_DNA"/>
</dbReference>
<feature type="transmembrane region" description="Helical" evidence="7">
    <location>
        <begin position="102"/>
        <end position="121"/>
    </location>
</feature>
<keyword evidence="3" id="KW-1003">Cell membrane</keyword>
<feature type="transmembrane region" description="Helical" evidence="7">
    <location>
        <begin position="69"/>
        <end position="90"/>
    </location>
</feature>
<accession>A0A1B8H5E1</accession>
<keyword evidence="9" id="KW-1185">Reference proteome</keyword>
<feature type="transmembrane region" description="Helical" evidence="7">
    <location>
        <begin position="206"/>
        <end position="226"/>
    </location>
</feature>
<dbReference type="GO" id="GO:0055085">
    <property type="term" value="P:transmembrane transport"/>
    <property type="evidence" value="ECO:0007669"/>
    <property type="project" value="InterPro"/>
</dbReference>
<feature type="transmembrane region" description="Helical" evidence="7">
    <location>
        <begin position="127"/>
        <end position="148"/>
    </location>
</feature>
<reference evidence="9" key="1">
    <citation type="submission" date="2016-06" db="EMBL/GenBank/DDBJ databases">
        <authorList>
            <person name="Butler K."/>
        </authorList>
    </citation>
    <scope>NUCLEOTIDE SEQUENCE [LARGE SCALE GENOMIC DNA]</scope>
    <source>
        <strain evidence="9">GCSL-Mp20</strain>
    </source>
</reference>
<proteinExistence type="predicted"/>
<comment type="subcellular location">
    <subcellularLocation>
        <location evidence="1">Membrane</location>
        <topology evidence="1">Multi-pass membrane protein</topology>
    </subcellularLocation>
</comment>
<dbReference type="InterPro" id="IPR004776">
    <property type="entry name" value="Mem_transp_PIN-like"/>
</dbReference>
<evidence type="ECO:0000256" key="6">
    <source>
        <dbReference type="ARBA" id="ARBA00023136"/>
    </source>
</evidence>
<dbReference type="PANTHER" id="PTHR36838:SF1">
    <property type="entry name" value="SLR1864 PROTEIN"/>
    <property type="match status" value="1"/>
</dbReference>
<keyword evidence="6 7" id="KW-0472">Membrane</keyword>
<evidence type="ECO:0000256" key="5">
    <source>
        <dbReference type="ARBA" id="ARBA00022989"/>
    </source>
</evidence>
<organism evidence="8 9">
    <name type="scientific">Morganella psychrotolerans</name>
    <dbReference type="NCBI Taxonomy" id="368603"/>
    <lineage>
        <taxon>Bacteria</taxon>
        <taxon>Pseudomonadati</taxon>
        <taxon>Pseudomonadota</taxon>
        <taxon>Gammaproteobacteria</taxon>
        <taxon>Enterobacterales</taxon>
        <taxon>Morganellaceae</taxon>
        <taxon>Morganella</taxon>
    </lineage>
</organism>
<feature type="transmembrane region" description="Helical" evidence="7">
    <location>
        <begin position="36"/>
        <end position="57"/>
    </location>
</feature>
<name>A0A1B8H5E1_9GAMM</name>
<keyword evidence="5 7" id="KW-1133">Transmembrane helix</keyword>
<comment type="caution">
    <text evidence="8">The sequence shown here is derived from an EMBL/GenBank/DDBJ whole genome shotgun (WGS) entry which is preliminary data.</text>
</comment>
<keyword evidence="4 7" id="KW-0812">Transmembrane</keyword>
<evidence type="ECO:0000256" key="7">
    <source>
        <dbReference type="SAM" id="Phobius"/>
    </source>
</evidence>
<sequence>MTETIIAALLPIVVTLLLGFFAGWHRDFDASQGATLNRMIMLYALPLTLFAGIMGISRDVLISDWVMGVLLLAGMAGAYFITFFIAAFIFRRPPAIAALQALAISAPAAPFVGIPVLGHLFGEVSTIPIAFTGIILNLLLSPVTLIILARHNQPAAGNAPAAKPVTLGANLLSTIKEPMVWAPAAAFVLLLCDVRIPAAINSSLQLLGNATGGVALFACGVILYSFKVTFNMTIALSVISKNILLPLAILLIGSAFAVDAQSLNMTVITLAIPSASICIILAVQYRVAQQEMASTLFFSTIMSVLTLGGFIYVLH</sequence>
<evidence type="ECO:0000256" key="1">
    <source>
        <dbReference type="ARBA" id="ARBA00004141"/>
    </source>
</evidence>